<dbReference type="Pfam" id="PF00672">
    <property type="entry name" value="HAMP"/>
    <property type="match status" value="1"/>
</dbReference>
<dbReference type="Gene3D" id="3.30.565.10">
    <property type="entry name" value="Histidine kinase-like ATPase, C-terminal domain"/>
    <property type="match status" value="1"/>
</dbReference>
<evidence type="ECO:0000256" key="10">
    <source>
        <dbReference type="SAM" id="Phobius"/>
    </source>
</evidence>
<dbReference type="PROSITE" id="PS50885">
    <property type="entry name" value="HAMP"/>
    <property type="match status" value="1"/>
</dbReference>
<comment type="subcellular location">
    <subcellularLocation>
        <location evidence="2">Cell membrane</location>
    </subcellularLocation>
</comment>
<keyword evidence="7 13" id="KW-0418">Kinase</keyword>
<dbReference type="SMART" id="SM00387">
    <property type="entry name" value="HATPase_c"/>
    <property type="match status" value="1"/>
</dbReference>
<evidence type="ECO:0000259" key="11">
    <source>
        <dbReference type="PROSITE" id="PS50109"/>
    </source>
</evidence>
<dbReference type="GO" id="GO:0016301">
    <property type="term" value="F:kinase activity"/>
    <property type="evidence" value="ECO:0007669"/>
    <property type="project" value="UniProtKB-KW"/>
</dbReference>
<dbReference type="SUPFAM" id="SSF55874">
    <property type="entry name" value="ATPase domain of HSP90 chaperone/DNA topoisomerase II/histidine kinase"/>
    <property type="match status" value="1"/>
</dbReference>
<dbReference type="EC" id="2.7.13.3" evidence="3"/>
<feature type="domain" description="Histidine kinase" evidence="11">
    <location>
        <begin position="150"/>
        <end position="367"/>
    </location>
</feature>
<protein>
    <recommendedName>
        <fullName evidence="3">histidine kinase</fullName>
        <ecNumber evidence="3">2.7.13.3</ecNumber>
    </recommendedName>
</protein>
<dbReference type="SMART" id="SM00388">
    <property type="entry name" value="HisKA"/>
    <property type="match status" value="1"/>
</dbReference>
<keyword evidence="5" id="KW-0808">Transferase</keyword>
<proteinExistence type="predicted"/>
<keyword evidence="14" id="KW-1185">Reference proteome</keyword>
<evidence type="ECO:0000313" key="13">
    <source>
        <dbReference type="EMBL" id="MFC1440522.1"/>
    </source>
</evidence>
<keyword evidence="9" id="KW-0902">Two-component regulatory system</keyword>
<evidence type="ECO:0000259" key="12">
    <source>
        <dbReference type="PROSITE" id="PS50885"/>
    </source>
</evidence>
<feature type="transmembrane region" description="Helical" evidence="10">
    <location>
        <begin position="65"/>
        <end position="86"/>
    </location>
</feature>
<evidence type="ECO:0000256" key="5">
    <source>
        <dbReference type="ARBA" id="ARBA00022679"/>
    </source>
</evidence>
<dbReference type="InterPro" id="IPR036097">
    <property type="entry name" value="HisK_dim/P_sf"/>
</dbReference>
<keyword evidence="4" id="KW-0597">Phosphoprotein</keyword>
<sequence length="367" mass="39003">MTTGNPTLRTRLALLYGGLFFAAAAALIAFVDLPMADVNSAQPAPRTAGAPTTAGRSDASNLHELLLYSGIALVVAAGLAAVLGRLMADRALRPFRAVVTSARRISAGNLQERLALDSPYAEFNELGATLDDLFGRLEASFDAQRHFVANASHELRTPLTVERTLLQVALDDPDATVESLRSTCQDLLAIGRQQQRLIEALLTLADSERELDQPEPFDLADLAGTVLLTRRQEAGERDVRIDATLAPAPAAGDPSLMTSLLANLLDNALHHNVPGGRVELRTGTDADGRAAVSVGNTGAVVPPSELARLFQPFQRLDTQRTHRADSDRHGLGLAIVAAIARAHRADLAADARPEGGLDIRVTFETSG</sequence>
<dbReference type="InterPro" id="IPR050428">
    <property type="entry name" value="TCS_sensor_his_kinase"/>
</dbReference>
<dbReference type="InterPro" id="IPR003660">
    <property type="entry name" value="HAMP_dom"/>
</dbReference>
<keyword evidence="6 10" id="KW-0812">Transmembrane</keyword>
<dbReference type="PANTHER" id="PTHR45436:SF5">
    <property type="entry name" value="SENSOR HISTIDINE KINASE TRCS"/>
    <property type="match status" value="1"/>
</dbReference>
<dbReference type="PANTHER" id="PTHR45436">
    <property type="entry name" value="SENSOR HISTIDINE KINASE YKOH"/>
    <property type="match status" value="1"/>
</dbReference>
<evidence type="ECO:0000256" key="2">
    <source>
        <dbReference type="ARBA" id="ARBA00004236"/>
    </source>
</evidence>
<keyword evidence="8 10" id="KW-1133">Transmembrane helix</keyword>
<dbReference type="SUPFAM" id="SSF47384">
    <property type="entry name" value="Homodimeric domain of signal transducing histidine kinase"/>
    <property type="match status" value="1"/>
</dbReference>
<keyword evidence="10" id="KW-0472">Membrane</keyword>
<feature type="transmembrane region" description="Helical" evidence="10">
    <location>
        <begin position="12"/>
        <end position="31"/>
    </location>
</feature>
<dbReference type="Pfam" id="PF00512">
    <property type="entry name" value="HisKA"/>
    <property type="match status" value="1"/>
</dbReference>
<dbReference type="Pfam" id="PF02518">
    <property type="entry name" value="HATPase_c"/>
    <property type="match status" value="1"/>
</dbReference>
<organism evidence="13 14">
    <name type="scientific">Streptacidiphilus jeojiensis</name>
    <dbReference type="NCBI Taxonomy" id="3229225"/>
    <lineage>
        <taxon>Bacteria</taxon>
        <taxon>Bacillati</taxon>
        <taxon>Actinomycetota</taxon>
        <taxon>Actinomycetes</taxon>
        <taxon>Kitasatosporales</taxon>
        <taxon>Streptomycetaceae</taxon>
        <taxon>Streptacidiphilus</taxon>
    </lineage>
</organism>
<name>A0ABV6XQT5_9ACTN</name>
<evidence type="ECO:0000256" key="7">
    <source>
        <dbReference type="ARBA" id="ARBA00022777"/>
    </source>
</evidence>
<dbReference type="Gene3D" id="6.10.340.10">
    <property type="match status" value="1"/>
</dbReference>
<evidence type="ECO:0000313" key="14">
    <source>
        <dbReference type="Proteomes" id="UP001592581"/>
    </source>
</evidence>
<dbReference type="InterPro" id="IPR036890">
    <property type="entry name" value="HATPase_C_sf"/>
</dbReference>
<dbReference type="CDD" id="cd00082">
    <property type="entry name" value="HisKA"/>
    <property type="match status" value="1"/>
</dbReference>
<comment type="caution">
    <text evidence="13">The sequence shown here is derived from an EMBL/GenBank/DDBJ whole genome shotgun (WGS) entry which is preliminary data.</text>
</comment>
<dbReference type="SMART" id="SM00304">
    <property type="entry name" value="HAMP"/>
    <property type="match status" value="1"/>
</dbReference>
<dbReference type="InterPro" id="IPR003661">
    <property type="entry name" value="HisK_dim/P_dom"/>
</dbReference>
<comment type="catalytic activity">
    <reaction evidence="1">
        <text>ATP + protein L-histidine = ADP + protein N-phospho-L-histidine.</text>
        <dbReference type="EC" id="2.7.13.3"/>
    </reaction>
</comment>
<dbReference type="InterPro" id="IPR005467">
    <property type="entry name" value="His_kinase_dom"/>
</dbReference>
<evidence type="ECO:0000256" key="9">
    <source>
        <dbReference type="ARBA" id="ARBA00023012"/>
    </source>
</evidence>
<evidence type="ECO:0000256" key="8">
    <source>
        <dbReference type="ARBA" id="ARBA00022989"/>
    </source>
</evidence>
<dbReference type="CDD" id="cd06225">
    <property type="entry name" value="HAMP"/>
    <property type="match status" value="1"/>
</dbReference>
<evidence type="ECO:0000256" key="1">
    <source>
        <dbReference type="ARBA" id="ARBA00000085"/>
    </source>
</evidence>
<dbReference type="RefSeq" id="WP_380566004.1">
    <property type="nucleotide sequence ID" value="NZ_JBEUKS010000007.1"/>
</dbReference>
<evidence type="ECO:0000256" key="6">
    <source>
        <dbReference type="ARBA" id="ARBA00022692"/>
    </source>
</evidence>
<reference evidence="13 14" key="1">
    <citation type="submission" date="2024-06" db="EMBL/GenBank/DDBJ databases">
        <authorList>
            <person name="Lee S.D."/>
        </authorList>
    </citation>
    <scope>NUCLEOTIDE SEQUENCE [LARGE SCALE GENOMIC DNA]</scope>
    <source>
        <strain evidence="13 14">N1-10</strain>
    </source>
</reference>
<dbReference type="Proteomes" id="UP001592581">
    <property type="component" value="Unassembled WGS sequence"/>
</dbReference>
<dbReference type="EMBL" id="JBEUKS010000007">
    <property type="protein sequence ID" value="MFC1440522.1"/>
    <property type="molecule type" value="Genomic_DNA"/>
</dbReference>
<dbReference type="PROSITE" id="PS50109">
    <property type="entry name" value="HIS_KIN"/>
    <property type="match status" value="1"/>
</dbReference>
<accession>A0ABV6XQT5</accession>
<dbReference type="Gene3D" id="1.10.287.130">
    <property type="match status" value="1"/>
</dbReference>
<dbReference type="InterPro" id="IPR003594">
    <property type="entry name" value="HATPase_dom"/>
</dbReference>
<feature type="domain" description="HAMP" evidence="12">
    <location>
        <begin position="89"/>
        <end position="142"/>
    </location>
</feature>
<gene>
    <name evidence="13" type="ORF">ABUW04_19895</name>
</gene>
<evidence type="ECO:0000256" key="3">
    <source>
        <dbReference type="ARBA" id="ARBA00012438"/>
    </source>
</evidence>
<evidence type="ECO:0000256" key="4">
    <source>
        <dbReference type="ARBA" id="ARBA00022553"/>
    </source>
</evidence>